<proteinExistence type="predicted"/>
<evidence type="ECO:0000256" key="1">
    <source>
        <dbReference type="SAM" id="MobiDB-lite"/>
    </source>
</evidence>
<dbReference type="EMBL" id="MN216373">
    <property type="protein sequence ID" value="QGN75795.1"/>
    <property type="molecule type" value="Genomic_RNA"/>
</dbReference>
<protein>
    <submittedName>
        <fullName evidence="2">P2b</fullName>
    </submittedName>
</protein>
<evidence type="ECO:0000313" key="2">
    <source>
        <dbReference type="EMBL" id="QGN75795.1"/>
    </source>
</evidence>
<gene>
    <name evidence="2" type="primary">RNA2</name>
</gene>
<reference evidence="2" key="1">
    <citation type="journal article" date="2019" name="Virology">
        <title>Metagenomic analysis of virome cross-talk between cultivated Solanum lycopersicum and wild Solanum nigrum.</title>
        <authorList>
            <person name="Ma Y."/>
            <person name="Marais A."/>
            <person name="Lefebvre M."/>
            <person name="Faure C."/>
            <person name="Candresse T."/>
        </authorList>
    </citation>
    <scope>NUCLEOTIDE SEQUENCE</scope>
    <source>
        <strain evidence="2">Nig2</strain>
    </source>
</reference>
<organism evidence="2">
    <name type="scientific">Solanum nigrum ilarvirus 1</name>
    <dbReference type="NCBI Taxonomy" id="2676886"/>
    <lineage>
        <taxon>Viruses</taxon>
        <taxon>Riboviria</taxon>
        <taxon>Orthornavirae</taxon>
        <taxon>Kitrinoviricota</taxon>
        <taxon>Alsuviricetes</taxon>
        <taxon>Martellivirales</taxon>
        <taxon>Bromoviridae</taxon>
        <taxon>Ilarvirus</taxon>
        <taxon>Ilarvirus SnIV1</taxon>
    </lineage>
</organism>
<sequence length="200" mass="21878">MFIPICLLLLIRSASADLMGSKVEPSDLPSPTIDGQTMRQKPEPRVEIGPGESINVKAGRDQVVQVPVETRLEERSPPGRAGSNCIDCAIAHLPETIFSVKVPKLNINFEVSDFPSSRLIFANLADRVRQLPFVKSLSVPTDTQRLQLKTLGDVEVHISIPKFGWNQILKLSDVVSGFNLPKIPSIAPKVESCVGECLTQ</sequence>
<name>A0A650AQT3_9BROM</name>
<accession>A0A650AQT3</accession>
<feature type="region of interest" description="Disordered" evidence="1">
    <location>
        <begin position="22"/>
        <end position="45"/>
    </location>
</feature>